<name>A0A369PXF9_9SPHI</name>
<keyword evidence="3" id="KW-1185">Reference proteome</keyword>
<comment type="caution">
    <text evidence="2">The sequence shown here is derived from an EMBL/GenBank/DDBJ whole genome shotgun (WGS) entry which is preliminary data.</text>
</comment>
<dbReference type="OrthoDB" id="635358at2"/>
<evidence type="ECO:0000313" key="3">
    <source>
        <dbReference type="Proteomes" id="UP000253961"/>
    </source>
</evidence>
<dbReference type="EMBL" id="QPKV01000003">
    <property type="protein sequence ID" value="RDC56962.1"/>
    <property type="molecule type" value="Genomic_DNA"/>
</dbReference>
<evidence type="ECO:0000256" key="1">
    <source>
        <dbReference type="SAM" id="SignalP"/>
    </source>
</evidence>
<accession>A0A369PXF9</accession>
<organism evidence="2 3">
    <name type="scientific">Pedobacter chinensis</name>
    <dbReference type="NCBI Taxonomy" id="2282421"/>
    <lineage>
        <taxon>Bacteria</taxon>
        <taxon>Pseudomonadati</taxon>
        <taxon>Bacteroidota</taxon>
        <taxon>Sphingobacteriia</taxon>
        <taxon>Sphingobacteriales</taxon>
        <taxon>Sphingobacteriaceae</taxon>
        <taxon>Pedobacter</taxon>
    </lineage>
</organism>
<feature type="chain" id="PRO_5016779010" evidence="1">
    <location>
        <begin position="20"/>
        <end position="873"/>
    </location>
</feature>
<sequence>MKKLILFSLLFIASKTLNAAIFTVTSNANAGIGSLREAIISANNNGVATVDYIYFNLPGSSSIDVTIALESELPIITSNIIIDATTQPFSAFAHPNIKISLIRTVADYFNGLRMDNASKVEVYGVLFRNFQSDPLGAIDDKKGGIFLYNSSDVKIGAPNKPNCFVGCYAGILSPFVIPKFFIENVKISSNIFGLAENGLTAVPNETGIDISFMKNGIIGGDIPEEGNLITSNTRTGIALGGAESNIKISNNIIGLDKNFNAKPSLSANGIYVNGGTSIPLITDNIIAVQAKGIYVDYVNSGFIIARNKIGTGKTGAENFSNTLGIHINFSNTKGLIGGENITDLNVIAYNKTAILIENSYPISIFKNSIYCNNSGAITFKNQSVDQAKIDVITADEVSGVYSPNSIVELFYTDDCIDCQGKTWFATLRTDAAGAWKYVGPVTGKLTSLGTDANGATSNFSKPLIDDTDKQILDPYCGQTTGSIKNIHIYNASIFQWYNAEGQIVGNAKDLENVGPGSYYLKAGQLGACDVTSATYTIGSLGNGIDDANKRISDEICGASNGSIRNIGIANNLPRVWYNSVGNIVSRDNDLENVPADNYYFKAGTGLCEITSPVYAVKNVSKNYEAKTVSIVPASCGNQNGSITIQAYQSEAPTVFIWTDREGNIISRTENLINVFPGTYTLTASDGANCENVAGVFTVNSTETPIVDLTKMQSYINCDGNTIHVTGIEVAGSTSPYTYQWLTVDEKLIYNELNLIAKPGKYYLRIKDRYGCEITTDLIEFDQLENKTLKIPNSITPNGDGINDTWSLAGVENYPNAEFFVFNRNGDRIFYSKGYAKEFDGTYNGKPLGVGVYFYVIDLKTDCGKLTGSLTILK</sequence>
<dbReference type="AlphaFoldDB" id="A0A369PXF9"/>
<dbReference type="RefSeq" id="WP_115402146.1">
    <property type="nucleotide sequence ID" value="NZ_QPKV01000003.1"/>
</dbReference>
<dbReference type="Pfam" id="PF13585">
    <property type="entry name" value="CHU_C"/>
    <property type="match status" value="1"/>
</dbReference>
<dbReference type="InterPro" id="IPR026341">
    <property type="entry name" value="T9SS_type_B"/>
</dbReference>
<reference evidence="2 3" key="1">
    <citation type="submission" date="2018-07" db="EMBL/GenBank/DDBJ databases">
        <title>Pedobacter sp. nov., isolated from soil.</title>
        <authorList>
            <person name="Zhou L.Y."/>
            <person name="Du Z.J."/>
        </authorList>
    </citation>
    <scope>NUCLEOTIDE SEQUENCE [LARGE SCALE GENOMIC DNA]</scope>
    <source>
        <strain evidence="2 3">JDX94</strain>
    </source>
</reference>
<proteinExistence type="predicted"/>
<protein>
    <submittedName>
        <fullName evidence="2">Gliding motility-associated C-terminal domain-containing protein</fullName>
    </submittedName>
</protein>
<keyword evidence="1" id="KW-0732">Signal</keyword>
<evidence type="ECO:0000313" key="2">
    <source>
        <dbReference type="EMBL" id="RDC56962.1"/>
    </source>
</evidence>
<feature type="signal peptide" evidence="1">
    <location>
        <begin position="1"/>
        <end position="19"/>
    </location>
</feature>
<gene>
    <name evidence="2" type="ORF">DU508_07110</name>
</gene>
<dbReference type="NCBIfam" id="TIGR04131">
    <property type="entry name" value="Bac_Flav_CTERM"/>
    <property type="match status" value="1"/>
</dbReference>
<dbReference type="Proteomes" id="UP000253961">
    <property type="component" value="Unassembled WGS sequence"/>
</dbReference>